<feature type="compositionally biased region" description="Polar residues" evidence="5">
    <location>
        <begin position="341"/>
        <end position="351"/>
    </location>
</feature>
<dbReference type="Gene3D" id="3.10.20.90">
    <property type="entry name" value="Phosphatidylinositol 3-kinase Catalytic Subunit, Chain A, domain 1"/>
    <property type="match status" value="1"/>
</dbReference>
<dbReference type="PANTHER" id="PTHR16484">
    <property type="entry name" value="PARTITIONING DEFECTIVE 3 RELATED"/>
    <property type="match status" value="1"/>
</dbReference>
<dbReference type="GO" id="GO:0043296">
    <property type="term" value="C:apical junction complex"/>
    <property type="evidence" value="ECO:0007669"/>
    <property type="project" value="TreeGrafter"/>
</dbReference>
<dbReference type="GO" id="GO:0005938">
    <property type="term" value="C:cell cortex"/>
    <property type="evidence" value="ECO:0007669"/>
    <property type="project" value="TreeGrafter"/>
</dbReference>
<feature type="compositionally biased region" description="Polar residues" evidence="5">
    <location>
        <begin position="664"/>
        <end position="680"/>
    </location>
</feature>
<feature type="compositionally biased region" description="Low complexity" evidence="5">
    <location>
        <begin position="317"/>
        <end position="328"/>
    </location>
</feature>
<feature type="compositionally biased region" description="Basic and acidic residues" evidence="5">
    <location>
        <begin position="1444"/>
        <end position="1455"/>
    </location>
</feature>
<evidence type="ECO:0000313" key="7">
    <source>
        <dbReference type="EMBL" id="KAL0267795.1"/>
    </source>
</evidence>
<evidence type="ECO:0000256" key="5">
    <source>
        <dbReference type="SAM" id="MobiDB-lite"/>
    </source>
</evidence>
<protein>
    <recommendedName>
        <fullName evidence="6">PDZ domain-containing protein</fullName>
    </recommendedName>
</protein>
<dbReference type="Pfam" id="PF12053">
    <property type="entry name" value="Par3_HAL_N_term"/>
    <property type="match status" value="1"/>
</dbReference>
<feature type="compositionally biased region" description="Basic and acidic residues" evidence="5">
    <location>
        <begin position="1343"/>
        <end position="1355"/>
    </location>
</feature>
<organism evidence="7">
    <name type="scientific">Menopon gallinae</name>
    <name type="common">poultry shaft louse</name>
    <dbReference type="NCBI Taxonomy" id="328185"/>
    <lineage>
        <taxon>Eukaryota</taxon>
        <taxon>Metazoa</taxon>
        <taxon>Ecdysozoa</taxon>
        <taxon>Arthropoda</taxon>
        <taxon>Hexapoda</taxon>
        <taxon>Insecta</taxon>
        <taxon>Pterygota</taxon>
        <taxon>Neoptera</taxon>
        <taxon>Paraneoptera</taxon>
        <taxon>Psocodea</taxon>
        <taxon>Troctomorpha</taxon>
        <taxon>Phthiraptera</taxon>
        <taxon>Amblycera</taxon>
        <taxon>Menoponidae</taxon>
        <taxon>Menopon</taxon>
    </lineage>
</organism>
<dbReference type="GO" id="GO:0035091">
    <property type="term" value="F:phosphatidylinositol binding"/>
    <property type="evidence" value="ECO:0007669"/>
    <property type="project" value="TreeGrafter"/>
</dbReference>
<reference evidence="7" key="1">
    <citation type="journal article" date="2024" name="Gigascience">
        <title>Chromosome-level genome of the poultry shaft louse Menopon gallinae provides insight into the host-switching and adaptive evolution of parasitic lice.</title>
        <authorList>
            <person name="Xu Y."/>
            <person name="Ma L."/>
            <person name="Liu S."/>
            <person name="Liang Y."/>
            <person name="Liu Q."/>
            <person name="He Z."/>
            <person name="Tian L."/>
            <person name="Duan Y."/>
            <person name="Cai W."/>
            <person name="Li H."/>
            <person name="Song F."/>
        </authorList>
    </citation>
    <scope>NUCLEOTIDE SEQUENCE</scope>
    <source>
        <strain evidence="7">Cailab_2023a</strain>
    </source>
</reference>
<dbReference type="CDD" id="cd23058">
    <property type="entry name" value="PDZ2_Par3-like"/>
    <property type="match status" value="1"/>
</dbReference>
<feature type="compositionally biased region" description="Polar residues" evidence="5">
    <location>
        <begin position="848"/>
        <end position="880"/>
    </location>
</feature>
<dbReference type="GO" id="GO:0045197">
    <property type="term" value="P:establishment or maintenance of epithelial cell apical/basal polarity"/>
    <property type="evidence" value="ECO:0007669"/>
    <property type="project" value="TreeGrafter"/>
</dbReference>
<feature type="compositionally biased region" description="Basic residues" evidence="5">
    <location>
        <begin position="1550"/>
        <end position="1559"/>
    </location>
</feature>
<dbReference type="Pfam" id="PF00595">
    <property type="entry name" value="PDZ"/>
    <property type="match status" value="3"/>
</dbReference>
<feature type="region of interest" description="Disordered" evidence="5">
    <location>
        <begin position="649"/>
        <end position="691"/>
    </location>
</feature>
<feature type="region of interest" description="Disordered" evidence="5">
    <location>
        <begin position="1263"/>
        <end position="1284"/>
    </location>
</feature>
<feature type="region of interest" description="Disordered" evidence="5">
    <location>
        <begin position="1306"/>
        <end position="1381"/>
    </location>
</feature>
<dbReference type="GO" id="GO:0051660">
    <property type="term" value="P:establishment of centrosome localization"/>
    <property type="evidence" value="ECO:0007669"/>
    <property type="project" value="TreeGrafter"/>
</dbReference>
<dbReference type="CDD" id="cd23059">
    <property type="entry name" value="PDZ3_Par3-like"/>
    <property type="match status" value="1"/>
</dbReference>
<dbReference type="Gene3D" id="2.30.42.10">
    <property type="match status" value="3"/>
</dbReference>
<feature type="region of interest" description="Disordered" evidence="5">
    <location>
        <begin position="317"/>
        <end position="351"/>
    </location>
</feature>
<evidence type="ECO:0000256" key="4">
    <source>
        <dbReference type="ARBA" id="ARBA00023306"/>
    </source>
</evidence>
<dbReference type="EMBL" id="JARGDH010000005">
    <property type="protein sequence ID" value="KAL0267789.1"/>
    <property type="molecule type" value="Genomic_DNA"/>
</dbReference>
<feature type="region of interest" description="Disordered" evidence="5">
    <location>
        <begin position="1020"/>
        <end position="1068"/>
    </location>
</feature>
<dbReference type="GO" id="GO:0000226">
    <property type="term" value="P:microtubule cytoskeleton organization"/>
    <property type="evidence" value="ECO:0007669"/>
    <property type="project" value="TreeGrafter"/>
</dbReference>
<feature type="domain" description="PDZ" evidence="6">
    <location>
        <begin position="706"/>
        <end position="791"/>
    </location>
</feature>
<dbReference type="InterPro" id="IPR052213">
    <property type="entry name" value="PAR3"/>
</dbReference>
<feature type="region of interest" description="Disordered" evidence="5">
    <location>
        <begin position="813"/>
        <end position="890"/>
    </location>
</feature>
<feature type="compositionally biased region" description="Basic and acidic residues" evidence="5">
    <location>
        <begin position="1026"/>
        <end position="1055"/>
    </location>
</feature>
<feature type="compositionally biased region" description="Basic and acidic residues" evidence="5">
    <location>
        <begin position="623"/>
        <end position="638"/>
    </location>
</feature>
<dbReference type="GO" id="GO:0008104">
    <property type="term" value="P:intracellular protein localization"/>
    <property type="evidence" value="ECO:0007669"/>
    <property type="project" value="TreeGrafter"/>
</dbReference>
<dbReference type="GO" id="GO:0030010">
    <property type="term" value="P:establishment of cell polarity"/>
    <property type="evidence" value="ECO:0007669"/>
    <property type="project" value="TreeGrafter"/>
</dbReference>
<feature type="compositionally biased region" description="Basic and acidic residues" evidence="5">
    <location>
        <begin position="1268"/>
        <end position="1284"/>
    </location>
</feature>
<keyword evidence="3" id="KW-0677">Repeat</keyword>
<feature type="compositionally biased region" description="Basic and acidic residues" evidence="5">
    <location>
        <begin position="1367"/>
        <end position="1381"/>
    </location>
</feature>
<dbReference type="GO" id="GO:0007155">
    <property type="term" value="P:cell adhesion"/>
    <property type="evidence" value="ECO:0007669"/>
    <property type="project" value="TreeGrafter"/>
</dbReference>
<feature type="region of interest" description="Disordered" evidence="5">
    <location>
        <begin position="623"/>
        <end position="642"/>
    </location>
</feature>
<comment type="caution">
    <text evidence="7">The sequence shown here is derived from an EMBL/GenBank/DDBJ whole genome shotgun (WGS) entry which is preliminary data.</text>
</comment>
<evidence type="ECO:0000256" key="2">
    <source>
        <dbReference type="ARBA" id="ARBA00022618"/>
    </source>
</evidence>
<feature type="region of interest" description="Disordered" evidence="5">
    <location>
        <begin position="1545"/>
        <end position="1564"/>
    </location>
</feature>
<feature type="region of interest" description="Disordered" evidence="5">
    <location>
        <begin position="149"/>
        <end position="176"/>
    </location>
</feature>
<dbReference type="GO" id="GO:0051301">
    <property type="term" value="P:cell division"/>
    <property type="evidence" value="ECO:0007669"/>
    <property type="project" value="UniProtKB-KW"/>
</dbReference>
<gene>
    <name evidence="7" type="ORF">PYX00_009956</name>
</gene>
<evidence type="ECO:0000259" key="6">
    <source>
        <dbReference type="PROSITE" id="PS50106"/>
    </source>
</evidence>
<feature type="domain" description="PDZ" evidence="6">
    <location>
        <begin position="537"/>
        <end position="622"/>
    </location>
</feature>
<feature type="compositionally biased region" description="Basic residues" evidence="5">
    <location>
        <begin position="1432"/>
        <end position="1443"/>
    </location>
</feature>
<feature type="compositionally biased region" description="Low complexity" evidence="5">
    <location>
        <begin position="815"/>
        <end position="829"/>
    </location>
</feature>
<dbReference type="FunFam" id="2.30.42.10:FF:000011">
    <property type="entry name" value="partitioning defective 3 homolog isoform X1"/>
    <property type="match status" value="1"/>
</dbReference>
<dbReference type="EMBL" id="JARGDH010000005">
    <property type="protein sequence ID" value="KAL0267795.1"/>
    <property type="molecule type" value="Genomic_DNA"/>
</dbReference>
<dbReference type="GO" id="GO:0016324">
    <property type="term" value="C:apical plasma membrane"/>
    <property type="evidence" value="ECO:0007669"/>
    <property type="project" value="TreeGrafter"/>
</dbReference>
<dbReference type="GO" id="GO:0005912">
    <property type="term" value="C:adherens junction"/>
    <property type="evidence" value="ECO:0007669"/>
    <property type="project" value="TreeGrafter"/>
</dbReference>
<dbReference type="InterPro" id="IPR036034">
    <property type="entry name" value="PDZ_sf"/>
</dbReference>
<accession>A0AAW2HDH9</accession>
<evidence type="ECO:0000256" key="3">
    <source>
        <dbReference type="ARBA" id="ARBA00022737"/>
    </source>
</evidence>
<sequence>MFESCHRNEGEGFKCIDVAEKLMHLFSWRQKYNVQKLQRSLTIHDTDRFNKLMQKWQEGIQKVDYPGVLKSDLRKSLSTDVSYLKSVENDLPKVQKTENHKSCLSLHSSSWSADSWVAVQSLQTSDGGILDPDDRLNDVVDDREQIIANFSDGDGRHNGGGDGASGSSVGTESPDIFQGEGKYYSQAISATDIEVTGDQPIVNVLQVRRGSEPALNQIEGPNGAPASATDDIINSQANKRWSAAPIILDVDASESSQKDKIKQNGFSHSQWPSVEEEDRYLGTPNIKFQRDGSNRLSMQFTSDETGYKWLERANHVRGGSNRSSYSSSLQRDNRRREPLGQANSNTLPNKNSEYVIEEGNIENLNTEFIVLRNEGGPLGIHVVPDYDSEGRDRGLLVQGIEPGGRVYRDGRLAVSDTIIEINGCNLLNEPFQKVQEIFKNSLSAGELRLKIVKHNNLGGNIYNKGSLPVNVPETNGYNNGSNINHSNNNNMVEGSQRMINCSAKVATVSPTKKLPAGAAAANILQSANTRKMGRRIDLELLKGPTGLGFSITTRDNPAGGNCPIYIKNILPKGAAVDDGRLRPGDRLLKVNDIEMTGKTQPEAVAILRQAPTGSIVKISVSRQDDNHIKEEPVEEKEVCQPIVERNVDDVISSNSQEPNKDFDSNSSGVKNMSSPNNTSHKIQKPPRSLDDSQIFPWRHREILTFDIPVHDTEKAGLGVSVKGKTSANHSSGNLNGSTQTVDLGIFVKSVINGGAASRDGRLRTNDQLLSVNGKSLLYQSNANAMETLRRAMLYINGPKPGIISLTIARRVSNPGSRGSSSSLLTSSSGPDLCRSDSDGITPDHSVGSEASDSTVIFLPQDNNSYKSDSLNDSHVSPPSQRSHDYSSSRNPVIDRLTGHVSGVANNALRNESYYRATHESTWNTSNMVNTVRGGKLSSPTVNPVVAEPVLIEEDYHSGGIPNYRECGRRPSHDAHANTANQQYETSVNGNGPVTGTNQADVTYASQLSLDENAAGFSRDAFGRQSMSEKRHATLDAKNTDTYRRNKKLREERQERQQVPGPDQTKQNRISQKIAEIRQELLETSRPPIRFASAESLIFNMADFQPIETDLKGRKDIGPALGMKKSSSLESLQTMVQEIQMAEDPDPAYTYRNSQGAVRVIRGRGCNDSFRAAVDRSYDGPMGLRNQMETPVSEEEMLQGSNDLGGNILGRGTPRQSSMNAIRDPKLKQHKKKPGLLKGIGSMFRFGKHRKGMDPNFQGGFFEEEALSDEPKQDDTAERQREEARIAAEEEHEKIQEQYRKLIRQQQENKKKFDASPGVNGGQPDQKYTHMDTESDDNSNMQWRKNEGNYKDHVENNNKFISPVQVLHDGRETDNNRNKELESRIRNRSYDLGRDRESEKFRKFSLDSTNLLDERNDDKRDESPQSRNERMQKLRVKHQKKHLERRGQYPSDEREEKYEQNIRQGVNMMDHQNQVRAASYDFYGEMGRPGSRTGISDPAKFSHYVNYEEIQQHLNRKKQHYHSQRREKDFHQRPVSNFYEYESIQSGMRSHQTHPSKRSTAKASWQDGRFDVETTKINASSLPRRIDIEEFQSSPSVKSTINYINKLSSNNGSGTASLGTSHLIRTNRENVSNVRAKGPFISQITIKENPNES</sequence>
<dbReference type="SUPFAM" id="SSF50156">
    <property type="entry name" value="PDZ domain-like"/>
    <property type="match status" value="3"/>
</dbReference>
<feature type="region of interest" description="Disordered" evidence="5">
    <location>
        <begin position="1411"/>
        <end position="1455"/>
    </location>
</feature>
<feature type="domain" description="PDZ" evidence="6">
    <location>
        <begin position="367"/>
        <end position="453"/>
    </location>
</feature>
<dbReference type="PROSITE" id="PS50106">
    <property type="entry name" value="PDZ"/>
    <property type="match status" value="3"/>
</dbReference>
<evidence type="ECO:0000256" key="1">
    <source>
        <dbReference type="ARBA" id="ARBA00005358"/>
    </source>
</evidence>
<comment type="similarity">
    <text evidence="1">Belongs to the PAR3 family.</text>
</comment>
<proteinExistence type="inferred from homology"/>
<dbReference type="SMART" id="SM00228">
    <property type="entry name" value="PDZ"/>
    <property type="match status" value="3"/>
</dbReference>
<dbReference type="PANTHER" id="PTHR16484:SF17">
    <property type="entry name" value="BAZOOKA, ISOFORM B"/>
    <property type="match status" value="1"/>
</dbReference>
<dbReference type="InterPro" id="IPR021922">
    <property type="entry name" value="Par3/HAL_N"/>
</dbReference>
<name>A0AAW2HDH9_9NEOP</name>
<feature type="compositionally biased region" description="Basic and acidic residues" evidence="5">
    <location>
        <begin position="1411"/>
        <end position="1431"/>
    </location>
</feature>
<keyword evidence="4" id="KW-0131">Cell cycle</keyword>
<dbReference type="InterPro" id="IPR001478">
    <property type="entry name" value="PDZ"/>
</dbReference>
<keyword evidence="2" id="KW-0132">Cell division</keyword>